<dbReference type="STRING" id="4577.A0A1D6PZC3"/>
<dbReference type="EMBL" id="CM000780">
    <property type="protein sequence ID" value="AQK51777.1"/>
    <property type="molecule type" value="Genomic_DNA"/>
</dbReference>
<evidence type="ECO:0000313" key="1">
    <source>
        <dbReference type="EMBL" id="AQK51778.1"/>
    </source>
</evidence>
<accession>A0A1D6PZC3</accession>
<organism evidence="1">
    <name type="scientific">Zea mays</name>
    <name type="common">Maize</name>
    <dbReference type="NCBI Taxonomy" id="4577"/>
    <lineage>
        <taxon>Eukaryota</taxon>
        <taxon>Viridiplantae</taxon>
        <taxon>Streptophyta</taxon>
        <taxon>Embryophyta</taxon>
        <taxon>Tracheophyta</taxon>
        <taxon>Spermatophyta</taxon>
        <taxon>Magnoliopsida</taxon>
        <taxon>Liliopsida</taxon>
        <taxon>Poales</taxon>
        <taxon>Poaceae</taxon>
        <taxon>PACMAD clade</taxon>
        <taxon>Panicoideae</taxon>
        <taxon>Andropogonodae</taxon>
        <taxon>Andropogoneae</taxon>
        <taxon>Tripsacinae</taxon>
        <taxon>Zea</taxon>
    </lineage>
</organism>
<dbReference type="EMBL" id="CM000780">
    <property type="protein sequence ID" value="AQK51778.1"/>
    <property type="molecule type" value="Genomic_DNA"/>
</dbReference>
<dbReference type="InParanoid" id="A0A1D6PZC3"/>
<dbReference type="AlphaFoldDB" id="A0A1D6PZC3"/>
<reference evidence="1" key="1">
    <citation type="submission" date="2015-12" db="EMBL/GenBank/DDBJ databases">
        <title>Update maize B73 reference genome by single molecule sequencing technologies.</title>
        <authorList>
            <consortium name="Maize Genome Sequencing Project"/>
            <person name="Ware D."/>
        </authorList>
    </citation>
    <scope>NUCLEOTIDE SEQUENCE</scope>
    <source>
        <tissue evidence="1">Seedling</tissue>
    </source>
</reference>
<gene>
    <name evidence="1" type="ORF">ZEAMMB73_Zm00001d050015</name>
</gene>
<name>A0A1D6PZC3_MAIZE</name>
<accession>A0A3L6F3U9</accession>
<protein>
    <submittedName>
        <fullName evidence="1">Uncharacterized protein</fullName>
    </submittedName>
</protein>
<dbReference type="SMR" id="A0A1D6PZC3"/>
<sequence>MLRSDTTRSHLILAVLKVYMLEAKPAVNRDVVEHALVVVLATSSWCRMAFRKDEHGVVNAVPLLDLAASGLGAEQEYGKYKHIVELSKATFGLRVNSVQWEPELQKSWDDNQVLEGYLKGTLG</sequence>
<proteinExistence type="predicted"/>